<evidence type="ECO:0000313" key="1">
    <source>
        <dbReference type="EMBL" id="GAG99014.1"/>
    </source>
</evidence>
<name>X1BTF4_9ZZZZ</name>
<reference evidence="1" key="1">
    <citation type="journal article" date="2014" name="Front. Microbiol.">
        <title>High frequency of phylogenetically diverse reductive dehalogenase-homologous genes in deep subseafloor sedimentary metagenomes.</title>
        <authorList>
            <person name="Kawai M."/>
            <person name="Futagami T."/>
            <person name="Toyoda A."/>
            <person name="Takaki Y."/>
            <person name="Nishi S."/>
            <person name="Hori S."/>
            <person name="Arai W."/>
            <person name="Tsubouchi T."/>
            <person name="Morono Y."/>
            <person name="Uchiyama I."/>
            <person name="Ito T."/>
            <person name="Fujiyama A."/>
            <person name="Inagaki F."/>
            <person name="Takami H."/>
        </authorList>
    </citation>
    <scope>NUCLEOTIDE SEQUENCE</scope>
    <source>
        <strain evidence="1">Expedition CK06-06</strain>
    </source>
</reference>
<sequence>ETKQGYNIGWKEYKGDVLDTGTYKWRIEGNKNPDDSIDWIASVGFGIGELREWAWWNSDWDYRAPIHISNTDAYHENEPINVTIDLDALVTASKLESDFSDLRVLCNGIEKQFNISNANQMVTFFTDSNDSVNTTCYFYYDNDAGGLPTADTLNIIWDDFSSDQADVLWTYSNIDCPEFSYSPNGYAYWICDSTHQAMFWSVNNITGEDKTLTYKFNWTAGGGGIYQVVSGLDSESQGSVSPEGKAWSRTSLLRSASYYNLDRIEFPGGSVNDSIDMDLAPLLWH</sequence>
<gene>
    <name evidence="1" type="ORF">S01H4_43449</name>
</gene>
<comment type="caution">
    <text evidence="1">The sequence shown here is derived from an EMBL/GenBank/DDBJ whole genome shotgun (WGS) entry which is preliminary data.</text>
</comment>
<protein>
    <recommendedName>
        <fullName evidence="2">DUF2341 domain-containing protein</fullName>
    </recommendedName>
</protein>
<evidence type="ECO:0008006" key="2">
    <source>
        <dbReference type="Google" id="ProtNLM"/>
    </source>
</evidence>
<dbReference type="AlphaFoldDB" id="X1BTF4"/>
<feature type="non-terminal residue" evidence="1">
    <location>
        <position position="1"/>
    </location>
</feature>
<proteinExistence type="predicted"/>
<feature type="non-terminal residue" evidence="1">
    <location>
        <position position="285"/>
    </location>
</feature>
<organism evidence="1">
    <name type="scientific">marine sediment metagenome</name>
    <dbReference type="NCBI Taxonomy" id="412755"/>
    <lineage>
        <taxon>unclassified sequences</taxon>
        <taxon>metagenomes</taxon>
        <taxon>ecological metagenomes</taxon>
    </lineage>
</organism>
<accession>X1BTF4</accession>
<dbReference type="EMBL" id="BART01023973">
    <property type="protein sequence ID" value="GAG99014.1"/>
    <property type="molecule type" value="Genomic_DNA"/>
</dbReference>